<feature type="disulfide bond" description="Redox-active" evidence="7">
    <location>
        <begin position="43"/>
        <end position="48"/>
    </location>
</feature>
<dbReference type="InterPro" id="IPR036188">
    <property type="entry name" value="FAD/NAD-bd_sf"/>
</dbReference>
<evidence type="ECO:0000256" key="6">
    <source>
        <dbReference type="PIRSR" id="PIRSR000350-3"/>
    </source>
</evidence>
<dbReference type="Pfam" id="PF07992">
    <property type="entry name" value="Pyr_redox_2"/>
    <property type="match status" value="1"/>
</dbReference>
<dbReference type="InterPro" id="IPR023753">
    <property type="entry name" value="FAD/NAD-binding_dom"/>
</dbReference>
<comment type="cofactor">
    <cofactor evidence="6">
        <name>FAD</name>
        <dbReference type="ChEBI" id="CHEBI:57692"/>
    </cofactor>
    <text evidence="6">Binds 1 FAD per subunit.</text>
</comment>
<organism evidence="10 11">
    <name type="scientific">Streptococcus salivarius</name>
    <dbReference type="NCBI Taxonomy" id="1304"/>
    <lineage>
        <taxon>Bacteria</taxon>
        <taxon>Bacillati</taxon>
        <taxon>Bacillota</taxon>
        <taxon>Bacilli</taxon>
        <taxon>Lactobacillales</taxon>
        <taxon>Streptococcaceae</taxon>
        <taxon>Streptococcus</taxon>
    </lineage>
</organism>
<proteinExistence type="inferred from homology"/>
<evidence type="ECO:0000256" key="7">
    <source>
        <dbReference type="PIRSR" id="PIRSR000350-4"/>
    </source>
</evidence>
<dbReference type="GO" id="GO:0050660">
    <property type="term" value="F:flavin adenine dinucleotide binding"/>
    <property type="evidence" value="ECO:0007669"/>
    <property type="project" value="TreeGrafter"/>
</dbReference>
<dbReference type="PRINTS" id="PR00368">
    <property type="entry name" value="FADPNR"/>
</dbReference>
<evidence type="ECO:0000313" key="11">
    <source>
        <dbReference type="Proteomes" id="UP000027855"/>
    </source>
</evidence>
<reference evidence="10 11" key="1">
    <citation type="submission" date="2014-04" db="EMBL/GenBank/DDBJ databases">
        <title>Variable characteristics of bacteriocin-producing Streptococcus salivarius strains isolated from Malaysian subjects.</title>
        <authorList>
            <person name="Philip K."/>
            <person name="Barbour A."/>
        </authorList>
    </citation>
    <scope>NUCLEOTIDE SEQUENCE [LARGE SCALE GENOMIC DNA]</scope>
    <source>
        <strain evidence="10 11">NU10</strain>
    </source>
</reference>
<evidence type="ECO:0000256" key="2">
    <source>
        <dbReference type="ARBA" id="ARBA00022630"/>
    </source>
</evidence>
<dbReference type="InterPro" id="IPR004099">
    <property type="entry name" value="Pyr_nucl-diS_OxRdtase_dimer"/>
</dbReference>
<feature type="binding site" evidence="6">
    <location>
        <position position="52"/>
    </location>
    <ligand>
        <name>FAD</name>
        <dbReference type="ChEBI" id="CHEBI:57692"/>
    </ligand>
</feature>
<dbReference type="InterPro" id="IPR016156">
    <property type="entry name" value="FAD/NAD-linked_Rdtase_dimer_sf"/>
</dbReference>
<dbReference type="SUPFAM" id="SSF51905">
    <property type="entry name" value="FAD/NAD(P)-binding domain"/>
    <property type="match status" value="1"/>
</dbReference>
<dbReference type="InterPro" id="IPR001100">
    <property type="entry name" value="Pyr_nuc-diS_OxRdtase"/>
</dbReference>
<dbReference type="PANTHER" id="PTHR43014:SF4">
    <property type="entry name" value="PYRIDINE NUCLEOTIDE-DISULFIDE OXIDOREDUCTASE RCLA-RELATED"/>
    <property type="match status" value="1"/>
</dbReference>
<comment type="similarity">
    <text evidence="1">Belongs to the class-I pyridine nucleotide-disulfide oxidoreductase family.</text>
</comment>
<feature type="binding site" evidence="6">
    <location>
        <position position="291"/>
    </location>
    <ligand>
        <name>FAD</name>
        <dbReference type="ChEBI" id="CHEBI:57692"/>
    </ligand>
</feature>
<dbReference type="PIRSF" id="PIRSF000350">
    <property type="entry name" value="Mercury_reductase_MerA"/>
    <property type="match status" value="1"/>
</dbReference>
<dbReference type="GO" id="GO:0003955">
    <property type="term" value="F:NAD(P)H dehydrogenase (quinone) activity"/>
    <property type="evidence" value="ECO:0007669"/>
    <property type="project" value="TreeGrafter"/>
</dbReference>
<dbReference type="AlphaFoldDB" id="A0A074IVL3"/>
<evidence type="ECO:0000259" key="8">
    <source>
        <dbReference type="Pfam" id="PF02852"/>
    </source>
</evidence>
<dbReference type="Gene3D" id="3.30.390.30">
    <property type="match status" value="1"/>
</dbReference>
<gene>
    <name evidence="10" type="ORF">DL07_02800</name>
</gene>
<dbReference type="PRINTS" id="PR00411">
    <property type="entry name" value="PNDRDTASEI"/>
</dbReference>
<keyword evidence="4" id="KW-0560">Oxidoreductase</keyword>
<accession>A0A074IVL3</accession>
<protein>
    <submittedName>
        <fullName evidence="10">Pyridine nucleotide-disulfide oxidoreductase</fullName>
    </submittedName>
</protein>
<dbReference type="FunFam" id="3.30.390.30:FF:000001">
    <property type="entry name" value="Dihydrolipoyl dehydrogenase"/>
    <property type="match status" value="1"/>
</dbReference>
<evidence type="ECO:0000256" key="5">
    <source>
        <dbReference type="PIRSR" id="PIRSR000350-2"/>
    </source>
</evidence>
<keyword evidence="3 6" id="KW-0274">FAD</keyword>
<sequence length="438" mass="46907">MLNYDLIVIGFGKAGKTLAAKMNAAGKKVAVIERSKAMYGGTCINIACIPTKTMIVAAEKGWSFDDTMKERGAVTGRLNAKNYKMLADNGVDVIDAEAHFVSNKVIEVVAGDDRQELTAETIVINTGAVSNVLPIPGLTTTKHVYDSTGIQTLKALPKRLGVLGGGNIGLEFAGLYNRLGSQVTVLDAATSFLPRVEPSIAKLAKEYMEEDGIVFEQGVKTSEVKNDGDEVVVVTDKGEFRFDALLYATGRKANIEPLHLENTDIALTERGGIQVNKHLETSVPGVFAVGDVNGGLQFTYISLDDFRIVFNYLTGDGSYNLETRGAVPTAMFLNPPLAQVGLTEDQARAAGGPVAVKELPVAGMPRGHVNGDLRGAFKAVVNPETKEILGVTLFGQESHEIINLIALAMNHGIPYTDLAKQIFTHPTMAENLNDLFAI</sequence>
<dbReference type="EMBL" id="JJMT01000014">
    <property type="protein sequence ID" value="KEO45144.1"/>
    <property type="molecule type" value="Genomic_DNA"/>
</dbReference>
<dbReference type="SUPFAM" id="SSF55424">
    <property type="entry name" value="FAD/NAD-linked reductases, dimerisation (C-terminal) domain"/>
    <property type="match status" value="1"/>
</dbReference>
<evidence type="ECO:0000313" key="10">
    <source>
        <dbReference type="EMBL" id="KEO45144.1"/>
    </source>
</evidence>
<keyword evidence="2" id="KW-0285">Flavoprotein</keyword>
<feature type="active site" description="Proton acceptor" evidence="5">
    <location>
        <position position="425"/>
    </location>
</feature>
<feature type="binding site" evidence="6">
    <location>
        <begin position="164"/>
        <end position="171"/>
    </location>
    <ligand>
        <name>NAD(+)</name>
        <dbReference type="ChEBI" id="CHEBI:57540"/>
    </ligand>
</feature>
<dbReference type="NCBIfam" id="NF005572">
    <property type="entry name" value="PRK07251.1"/>
    <property type="match status" value="1"/>
</dbReference>
<keyword evidence="6" id="KW-0520">NAD</keyword>
<feature type="domain" description="Pyridine nucleotide-disulphide oxidoreductase dimerisation" evidence="8">
    <location>
        <begin position="327"/>
        <end position="434"/>
    </location>
</feature>
<dbReference type="Pfam" id="PF02852">
    <property type="entry name" value="Pyr_redox_dim"/>
    <property type="match status" value="1"/>
</dbReference>
<evidence type="ECO:0000256" key="4">
    <source>
        <dbReference type="ARBA" id="ARBA00023002"/>
    </source>
</evidence>
<dbReference type="Gene3D" id="3.50.50.60">
    <property type="entry name" value="FAD/NAD(P)-binding domain"/>
    <property type="match status" value="2"/>
</dbReference>
<evidence type="ECO:0000259" key="9">
    <source>
        <dbReference type="Pfam" id="PF07992"/>
    </source>
</evidence>
<evidence type="ECO:0000256" key="3">
    <source>
        <dbReference type="ARBA" id="ARBA00022827"/>
    </source>
</evidence>
<keyword evidence="6" id="KW-0547">Nucleotide-binding</keyword>
<dbReference type="Proteomes" id="UP000027855">
    <property type="component" value="Unassembled WGS sequence"/>
</dbReference>
<name>A0A074IVL3_STRSL</name>
<evidence type="ECO:0000256" key="1">
    <source>
        <dbReference type="ARBA" id="ARBA00007532"/>
    </source>
</evidence>
<comment type="caution">
    <text evidence="10">The sequence shown here is derived from an EMBL/GenBank/DDBJ whole genome shotgun (WGS) entry which is preliminary data.</text>
</comment>
<feature type="binding site" evidence="6">
    <location>
        <position position="250"/>
    </location>
    <ligand>
        <name>NAD(+)</name>
        <dbReference type="ChEBI" id="CHEBI:57540"/>
    </ligand>
</feature>
<dbReference type="RefSeq" id="WP_037602052.1">
    <property type="nucleotide sequence ID" value="NZ_JADMQU010000012.1"/>
</dbReference>
<feature type="domain" description="FAD/NAD(P)-binding" evidence="9">
    <location>
        <begin position="4"/>
        <end position="300"/>
    </location>
</feature>
<dbReference type="PANTHER" id="PTHR43014">
    <property type="entry name" value="MERCURIC REDUCTASE"/>
    <property type="match status" value="1"/>
</dbReference>